<name>A0A9X3KGS6_9HYPH</name>
<proteinExistence type="predicted"/>
<dbReference type="Pfam" id="PF12686">
    <property type="entry name" value="DUF3800"/>
    <property type="match status" value="1"/>
</dbReference>
<reference evidence="1" key="1">
    <citation type="submission" date="2022-12" db="EMBL/GenBank/DDBJ databases">
        <title>Draft genome sequences of 22 rhizogenic Agrobacterium biovar 1 strains, the causative agent of hairy root disease.</title>
        <authorList>
            <person name="Kim N."/>
            <person name="Vargas P."/>
            <person name="Rediers H."/>
        </authorList>
    </citation>
    <scope>NUCLEOTIDE SEQUENCE</scope>
    <source>
        <strain evidence="1">ST07.17.026</strain>
    </source>
</reference>
<dbReference type="EMBL" id="JAPZLT010000011">
    <property type="protein sequence ID" value="MCZ7911421.1"/>
    <property type="molecule type" value="Genomic_DNA"/>
</dbReference>
<evidence type="ECO:0000313" key="2">
    <source>
        <dbReference type="Proteomes" id="UP001151309"/>
    </source>
</evidence>
<sequence length="288" mass="31918">MTSTQILTGAIYFDDSGNPGAQSGSDFLPSSRKAWTAVIVPSPVAEKVQEGMEIFLNGVRGEFGVDELHFTEIFSGKGLWKEVAVDERARIIEVMSRLIWTFDLPIVHHSVSEFTRADHPITARPFRSGDWDTADLSHFGFLLLCAEVSKHLRELRNIGPDNFKLPFPLYADEGILPAGRDRALPNWADVIEGPHVRFRNSADIAGLQLADFAAFIINRTQWIAATRNPGQPITLSEQVILDASANLNVLNFVLQSIPVEEFGRADYQARLSADRIAKGLAPRPLSVR</sequence>
<accession>A0A9X3KGS6</accession>
<comment type="caution">
    <text evidence="1">The sequence shown here is derived from an EMBL/GenBank/DDBJ whole genome shotgun (WGS) entry which is preliminary data.</text>
</comment>
<keyword evidence="2" id="KW-1185">Reference proteome</keyword>
<protein>
    <submittedName>
        <fullName evidence="1">DUF3800 domain-containing protein</fullName>
    </submittedName>
</protein>
<dbReference type="AlphaFoldDB" id="A0A9X3KGS6"/>
<evidence type="ECO:0000313" key="1">
    <source>
        <dbReference type="EMBL" id="MCZ7911421.1"/>
    </source>
</evidence>
<gene>
    <name evidence="1" type="ORF">O9X94_19020</name>
</gene>
<organism evidence="1 2">
    <name type="scientific">Agrobacterium leguminum</name>
    <dbReference type="NCBI Taxonomy" id="2792015"/>
    <lineage>
        <taxon>Bacteria</taxon>
        <taxon>Pseudomonadati</taxon>
        <taxon>Pseudomonadota</taxon>
        <taxon>Alphaproteobacteria</taxon>
        <taxon>Hyphomicrobiales</taxon>
        <taxon>Rhizobiaceae</taxon>
        <taxon>Rhizobium/Agrobacterium group</taxon>
        <taxon>Agrobacterium</taxon>
    </lineage>
</organism>
<dbReference type="Proteomes" id="UP001151309">
    <property type="component" value="Unassembled WGS sequence"/>
</dbReference>
<dbReference type="RefSeq" id="WP_269832207.1">
    <property type="nucleotide sequence ID" value="NZ_JAPZLT010000011.1"/>
</dbReference>
<dbReference type="InterPro" id="IPR024524">
    <property type="entry name" value="DUF3800"/>
</dbReference>